<proteinExistence type="inferred from homology"/>
<dbReference type="EMBL" id="SJPU01000001">
    <property type="protein sequence ID" value="TWU18703.1"/>
    <property type="molecule type" value="Genomic_DNA"/>
</dbReference>
<dbReference type="GO" id="GO:0004423">
    <property type="term" value="F:iduronate-2-sulfatase activity"/>
    <property type="evidence" value="ECO:0007669"/>
    <property type="project" value="InterPro"/>
</dbReference>
<keyword evidence="3" id="KW-0479">Metal-binding</keyword>
<accession>A0A5C6C2I8</accession>
<evidence type="ECO:0000256" key="4">
    <source>
        <dbReference type="ARBA" id="ARBA00022729"/>
    </source>
</evidence>
<organism evidence="8 9">
    <name type="scientific">Allorhodopirellula heiligendammensis</name>
    <dbReference type="NCBI Taxonomy" id="2714739"/>
    <lineage>
        <taxon>Bacteria</taxon>
        <taxon>Pseudomonadati</taxon>
        <taxon>Planctomycetota</taxon>
        <taxon>Planctomycetia</taxon>
        <taxon>Pirellulales</taxon>
        <taxon>Pirellulaceae</taxon>
        <taxon>Allorhodopirellula</taxon>
    </lineage>
</organism>
<evidence type="ECO:0000313" key="8">
    <source>
        <dbReference type="EMBL" id="TWU18703.1"/>
    </source>
</evidence>
<evidence type="ECO:0000256" key="3">
    <source>
        <dbReference type="ARBA" id="ARBA00022723"/>
    </source>
</evidence>
<keyword evidence="6" id="KW-0106">Calcium</keyword>
<dbReference type="EC" id="3.1.6.6" evidence="8"/>
<evidence type="ECO:0000313" key="9">
    <source>
        <dbReference type="Proteomes" id="UP000319908"/>
    </source>
</evidence>
<feature type="domain" description="Sulfatase N-terminal" evidence="7">
    <location>
        <begin position="50"/>
        <end position="387"/>
    </location>
</feature>
<evidence type="ECO:0000256" key="1">
    <source>
        <dbReference type="ARBA" id="ARBA00001913"/>
    </source>
</evidence>
<evidence type="ECO:0000256" key="6">
    <source>
        <dbReference type="ARBA" id="ARBA00022837"/>
    </source>
</evidence>
<keyword evidence="4" id="KW-0732">Signal</keyword>
<keyword evidence="9" id="KW-1185">Reference proteome</keyword>
<dbReference type="PANTHER" id="PTHR45953:SF1">
    <property type="entry name" value="IDURONATE 2-SULFATASE"/>
    <property type="match status" value="1"/>
</dbReference>
<dbReference type="Pfam" id="PF00884">
    <property type="entry name" value="Sulfatase"/>
    <property type="match status" value="1"/>
</dbReference>
<dbReference type="PANTHER" id="PTHR45953">
    <property type="entry name" value="IDURONATE 2-SULFATASE"/>
    <property type="match status" value="1"/>
</dbReference>
<dbReference type="AlphaFoldDB" id="A0A5C6C2I8"/>
<comment type="similarity">
    <text evidence="2">Belongs to the sulfatase family.</text>
</comment>
<comment type="cofactor">
    <cofactor evidence="1">
        <name>Ca(2+)</name>
        <dbReference type="ChEBI" id="CHEBI:29108"/>
    </cofactor>
</comment>
<dbReference type="CDD" id="cd16030">
    <property type="entry name" value="iduronate-2-sulfatase"/>
    <property type="match status" value="1"/>
</dbReference>
<keyword evidence="5 8" id="KW-0378">Hydrolase</keyword>
<evidence type="ECO:0000256" key="2">
    <source>
        <dbReference type="ARBA" id="ARBA00008779"/>
    </source>
</evidence>
<sequence>MSIGHFKLRRPHFANRWHKKQKTLKLLQLVLCCLLIFASSGTVGVQAESPNVLLIAVDDLNDWVGCLGGHSQAQTPNIDRLAARGMLFTNAHCQGTMCNPSRISLLWGRRPSSTGFYSNRYPVAEEPEFLSSHVSLPAHFAANGYKTLTAGKVFHSSAPVKDYFQVVGPRPGHWRKGLDKKVHDKPKGWHGIWDFGPQDYDESKFADHVVATWVTEQLGAEHDKPFFLGFGFYRPHVPFFPPRRVYDSFKNVQLPRVDEDDWNDIPDAARKVSMSNPKIPTHDWMRKEGRWKQAVHCYLASVRWTDEQLGRVLDALDTGPHAMNTIVVLFSDHGYHLGEKQRWSKFSLWERTTHVPLIISLPGGSKGKCGKPVELLSIYPTLIELCGLPANQKLEGVSLQLLLENPNADWKHVAISTMGRNNHAMRDERWRYIRYADGSGELYDHQADPNEWNNIASKPLPSGLHTKVIGRLKKHLPKTNSPQRGQTER</sequence>
<dbReference type="Proteomes" id="UP000319908">
    <property type="component" value="Unassembled WGS sequence"/>
</dbReference>
<evidence type="ECO:0000259" key="7">
    <source>
        <dbReference type="Pfam" id="PF00884"/>
    </source>
</evidence>
<dbReference type="GO" id="GO:0046872">
    <property type="term" value="F:metal ion binding"/>
    <property type="evidence" value="ECO:0007669"/>
    <property type="project" value="UniProtKB-KW"/>
</dbReference>
<dbReference type="GO" id="GO:0047753">
    <property type="term" value="F:choline-sulfatase activity"/>
    <property type="evidence" value="ECO:0007669"/>
    <property type="project" value="UniProtKB-EC"/>
</dbReference>
<dbReference type="GO" id="GO:0005737">
    <property type="term" value="C:cytoplasm"/>
    <property type="evidence" value="ECO:0007669"/>
    <property type="project" value="TreeGrafter"/>
</dbReference>
<dbReference type="InterPro" id="IPR035874">
    <property type="entry name" value="IDS"/>
</dbReference>
<dbReference type="InterPro" id="IPR000917">
    <property type="entry name" value="Sulfatase_N"/>
</dbReference>
<dbReference type="InterPro" id="IPR017850">
    <property type="entry name" value="Alkaline_phosphatase_core_sf"/>
</dbReference>
<dbReference type="Gene3D" id="3.40.720.10">
    <property type="entry name" value="Alkaline Phosphatase, subunit A"/>
    <property type="match status" value="1"/>
</dbReference>
<gene>
    <name evidence="8" type="primary">betC_4</name>
    <name evidence="8" type="ORF">Poly21_08690</name>
</gene>
<comment type="caution">
    <text evidence="8">The sequence shown here is derived from an EMBL/GenBank/DDBJ whole genome shotgun (WGS) entry which is preliminary data.</text>
</comment>
<name>A0A5C6C2I8_9BACT</name>
<dbReference type="SUPFAM" id="SSF53649">
    <property type="entry name" value="Alkaline phosphatase-like"/>
    <property type="match status" value="1"/>
</dbReference>
<evidence type="ECO:0000256" key="5">
    <source>
        <dbReference type="ARBA" id="ARBA00022801"/>
    </source>
</evidence>
<reference evidence="8 9" key="1">
    <citation type="journal article" date="2020" name="Antonie Van Leeuwenhoek">
        <title>Rhodopirellula heiligendammensis sp. nov., Rhodopirellula pilleata sp. nov., and Rhodopirellula solitaria sp. nov. isolated from natural or artificial marine surfaces in Northern Germany and California, USA, and emended description of the genus Rhodopirellula.</title>
        <authorList>
            <person name="Kallscheuer N."/>
            <person name="Wiegand S."/>
            <person name="Jogler M."/>
            <person name="Boedeker C."/>
            <person name="Peeters S.H."/>
            <person name="Rast P."/>
            <person name="Heuer A."/>
            <person name="Jetten M.S.M."/>
            <person name="Rohde M."/>
            <person name="Jogler C."/>
        </authorList>
    </citation>
    <scope>NUCLEOTIDE SEQUENCE [LARGE SCALE GENOMIC DNA]</scope>
    <source>
        <strain evidence="8 9">Poly21</strain>
    </source>
</reference>
<protein>
    <submittedName>
        <fullName evidence="8">Choline-sulfatase</fullName>
        <ecNumber evidence="8">3.1.6.6</ecNumber>
    </submittedName>
</protein>